<organism evidence="3 4">
    <name type="scientific">Synchytrium endobioticum</name>
    <dbReference type="NCBI Taxonomy" id="286115"/>
    <lineage>
        <taxon>Eukaryota</taxon>
        <taxon>Fungi</taxon>
        <taxon>Fungi incertae sedis</taxon>
        <taxon>Chytridiomycota</taxon>
        <taxon>Chytridiomycota incertae sedis</taxon>
        <taxon>Chytridiomycetes</taxon>
        <taxon>Synchytriales</taxon>
        <taxon>Synchytriaceae</taxon>
        <taxon>Synchytrium</taxon>
    </lineage>
</organism>
<dbReference type="Gene3D" id="3.30.2280.10">
    <property type="entry name" value="Hypothetical protein (hspc210)"/>
    <property type="match status" value="1"/>
</dbReference>
<feature type="domain" description="GSKIP" evidence="1">
    <location>
        <begin position="15"/>
        <end position="121"/>
    </location>
</feature>
<gene>
    <name evidence="2" type="ORF">SeLEV6574_g02674</name>
    <name evidence="3" type="ORF">SeMB42_g02383</name>
</gene>
<reference evidence="4 5" key="1">
    <citation type="journal article" date="2019" name="Sci. Rep.">
        <title>Comparative genomics of chytrid fungi reveal insights into the obligate biotrophic and pathogenic lifestyle of Synchytrium endobioticum.</title>
        <authorList>
            <person name="van de Vossenberg B.T.L.H."/>
            <person name="Warris S."/>
            <person name="Nguyen H.D.T."/>
            <person name="van Gent-Pelzer M.P.E."/>
            <person name="Joly D.L."/>
            <person name="van de Geest H.C."/>
            <person name="Bonants P.J.M."/>
            <person name="Smith D.S."/>
            <person name="Levesque C.A."/>
            <person name="van der Lee T.A.J."/>
        </authorList>
    </citation>
    <scope>NUCLEOTIDE SEQUENCE [LARGE SCALE GENOMIC DNA]</scope>
    <source>
        <strain evidence="2 5">LEV6574</strain>
        <strain evidence="3 4">MB42</strain>
    </source>
</reference>
<proteinExistence type="predicted"/>
<dbReference type="Pfam" id="PF05303">
    <property type="entry name" value="GSKIP_dom"/>
    <property type="match status" value="1"/>
</dbReference>
<dbReference type="EMBL" id="QEAN01000072">
    <property type="protein sequence ID" value="TPX50100.1"/>
    <property type="molecule type" value="Genomic_DNA"/>
</dbReference>
<dbReference type="SUPFAM" id="SSF103107">
    <property type="entry name" value="Hypothetical protein c14orf129, hspc210"/>
    <property type="match status" value="1"/>
</dbReference>
<dbReference type="AlphaFoldDB" id="A0A507DGY8"/>
<evidence type="ECO:0000313" key="3">
    <source>
        <dbReference type="EMBL" id="TPX50100.1"/>
    </source>
</evidence>
<dbReference type="Proteomes" id="UP000320475">
    <property type="component" value="Unassembled WGS sequence"/>
</dbReference>
<dbReference type="InterPro" id="IPR023231">
    <property type="entry name" value="GSKIP_dom_sf"/>
</dbReference>
<dbReference type="Proteomes" id="UP000317494">
    <property type="component" value="Unassembled WGS sequence"/>
</dbReference>
<evidence type="ECO:0000259" key="1">
    <source>
        <dbReference type="Pfam" id="PF05303"/>
    </source>
</evidence>
<comment type="caution">
    <text evidence="3">The sequence shown here is derived from an EMBL/GenBank/DDBJ whole genome shotgun (WGS) entry which is preliminary data.</text>
</comment>
<accession>A0A507DGY8</accession>
<sequence>MELQHQKDPDARHDELIHAVVEYAHGVKSLELLDLDPRKAIASDRVGKPSHPSLRVTTLEDLVLTVQANDSGFLISDVEASDASWTRYKFQIYESMDSLLNDLSPAYRNKFHERIASRLQMLANQED</sequence>
<name>A0A507DGY8_9FUNG</name>
<evidence type="ECO:0000313" key="4">
    <source>
        <dbReference type="Proteomes" id="UP000317494"/>
    </source>
</evidence>
<dbReference type="VEuPathDB" id="FungiDB:SeMB42_g02383"/>
<dbReference type="InterPro" id="IPR007967">
    <property type="entry name" value="GSKIP_dom"/>
</dbReference>
<dbReference type="EMBL" id="QEAM01000078">
    <property type="protein sequence ID" value="TPX47413.1"/>
    <property type="molecule type" value="Genomic_DNA"/>
</dbReference>
<evidence type="ECO:0000313" key="2">
    <source>
        <dbReference type="EMBL" id="TPX47413.1"/>
    </source>
</evidence>
<dbReference type="OrthoDB" id="5804279at2759"/>
<protein>
    <recommendedName>
        <fullName evidence="1">GSKIP domain-containing protein</fullName>
    </recommendedName>
</protein>
<evidence type="ECO:0000313" key="5">
    <source>
        <dbReference type="Proteomes" id="UP000320475"/>
    </source>
</evidence>
<keyword evidence="4" id="KW-1185">Reference proteome</keyword>